<dbReference type="GeneID" id="25907935"/>
<dbReference type="EMBL" id="KQ242185">
    <property type="protein sequence ID" value="KNC80206.1"/>
    <property type="molecule type" value="Genomic_DNA"/>
</dbReference>
<dbReference type="RefSeq" id="XP_014154108.1">
    <property type="nucleotide sequence ID" value="XM_014298633.1"/>
</dbReference>
<feature type="compositionally biased region" description="Low complexity" evidence="1">
    <location>
        <begin position="541"/>
        <end position="552"/>
    </location>
</feature>
<accession>A0A0L0FUI0</accession>
<evidence type="ECO:0000256" key="1">
    <source>
        <dbReference type="SAM" id="MobiDB-lite"/>
    </source>
</evidence>
<feature type="region of interest" description="Disordered" evidence="1">
    <location>
        <begin position="186"/>
        <end position="284"/>
    </location>
</feature>
<evidence type="ECO:0000313" key="2">
    <source>
        <dbReference type="EMBL" id="KNC80206.1"/>
    </source>
</evidence>
<feature type="region of interest" description="Disordered" evidence="1">
    <location>
        <begin position="1"/>
        <end position="65"/>
    </location>
</feature>
<feature type="region of interest" description="Disordered" evidence="1">
    <location>
        <begin position="721"/>
        <end position="741"/>
    </location>
</feature>
<reference evidence="2 3" key="1">
    <citation type="submission" date="2011-02" db="EMBL/GenBank/DDBJ databases">
        <title>The Genome Sequence of Sphaeroforma arctica JP610.</title>
        <authorList>
            <consortium name="The Broad Institute Genome Sequencing Platform"/>
            <person name="Russ C."/>
            <person name="Cuomo C."/>
            <person name="Young S.K."/>
            <person name="Zeng Q."/>
            <person name="Gargeya S."/>
            <person name="Alvarado L."/>
            <person name="Berlin A."/>
            <person name="Chapman S.B."/>
            <person name="Chen Z."/>
            <person name="Freedman E."/>
            <person name="Gellesch M."/>
            <person name="Goldberg J."/>
            <person name="Griggs A."/>
            <person name="Gujja S."/>
            <person name="Heilman E."/>
            <person name="Heiman D."/>
            <person name="Howarth C."/>
            <person name="Mehta T."/>
            <person name="Neiman D."/>
            <person name="Pearson M."/>
            <person name="Roberts A."/>
            <person name="Saif S."/>
            <person name="Shea T."/>
            <person name="Shenoy N."/>
            <person name="Sisk P."/>
            <person name="Stolte C."/>
            <person name="Sykes S."/>
            <person name="White J."/>
            <person name="Yandava C."/>
            <person name="Burger G."/>
            <person name="Gray M.W."/>
            <person name="Holland P.W.H."/>
            <person name="King N."/>
            <person name="Lang F.B.F."/>
            <person name="Roger A.J."/>
            <person name="Ruiz-Trillo I."/>
            <person name="Haas B."/>
            <person name="Nusbaum C."/>
            <person name="Birren B."/>
        </authorList>
    </citation>
    <scope>NUCLEOTIDE SEQUENCE [LARGE SCALE GENOMIC DNA]</scope>
    <source>
        <strain evidence="2 3">JP610</strain>
    </source>
</reference>
<feature type="compositionally biased region" description="Polar residues" evidence="1">
    <location>
        <begin position="256"/>
        <end position="279"/>
    </location>
</feature>
<feature type="compositionally biased region" description="Polar residues" evidence="1">
    <location>
        <begin position="692"/>
        <end position="703"/>
    </location>
</feature>
<feature type="compositionally biased region" description="Basic and acidic residues" evidence="1">
    <location>
        <begin position="112"/>
        <end position="126"/>
    </location>
</feature>
<proteinExistence type="predicted"/>
<feature type="region of interest" description="Disordered" evidence="1">
    <location>
        <begin position="801"/>
        <end position="823"/>
    </location>
</feature>
<feature type="region of interest" description="Disordered" evidence="1">
    <location>
        <begin position="625"/>
        <end position="703"/>
    </location>
</feature>
<feature type="compositionally biased region" description="Polar residues" evidence="1">
    <location>
        <begin position="730"/>
        <end position="741"/>
    </location>
</feature>
<feature type="compositionally biased region" description="Basic and acidic residues" evidence="1">
    <location>
        <begin position="658"/>
        <end position="678"/>
    </location>
</feature>
<name>A0A0L0FUI0_9EUKA</name>
<evidence type="ECO:0000313" key="3">
    <source>
        <dbReference type="Proteomes" id="UP000054560"/>
    </source>
</evidence>
<dbReference type="Proteomes" id="UP000054560">
    <property type="component" value="Unassembled WGS sequence"/>
</dbReference>
<feature type="compositionally biased region" description="Polar residues" evidence="1">
    <location>
        <begin position="356"/>
        <end position="389"/>
    </location>
</feature>
<sequence>MLDYLRDQLVSTTDTPASSTEHSAPQTEKNPEKLSLSDSSSDRAQTTETPQLSDTSPEKDCSCETPQLSDVCQTRLTPELSDLRQSDMSMSPESAQQGTAGDCLTAVKSGRKATDHDRHHAEHGSTDLHSPVDMQKTSNTTLDTESMGAAYVYAKPASAHEPSHTDSNQRVDTNGMLSRTYSVSSMADVKATPQPTPTVKSKVGRSQARTPAYAPTPQRSSAQTPISHANTSDSGVKLAGNTKTSANRVTDPRNGPQGTPMCTPTPTRALQTPPSSVYPHTNTHTRTYTHTGTGIGTGTFVHPTPSNSSLVLDSGIMVGPKTLKRHNDDNSSTQKRHRNESSFKFASPLKNRPGDTRTSPSASTTDSKAHASTRTRTECSTDADPSTSVGARETRMEASLESGRDNQPTNGMHMNMDLLLQAARLSGARDEACAPHTSTHTYRLETCVGHAHNTLAQRDGKDKATRGVKMAGDTNTRAGDALAPGSCYEVGALTGVGGGGCREGSTREEEVVTGDGWQAPRSSSAETGTVATGEKAHRKAPAATDTVTPDDTGSSINRTERESIDRMEKEKSTETGTSTQSRCTSMADNETRMDDNGTGIAKSGTSAPDSDTTAASSNLLLVSLPNAVGSSRGRPHSPGEREKTNRKRSKNRTASQELSRERAKKDALLHVKTTDTSRSRSRSRSPGIVTKWSGTSQGYATSNEETECRSKNTFITQPIKTKTSKHHRTLTVSSHRSKGSLSGLDTEQICDIYEPSVDEVAEAALLGDMPSLDGPMDAQSKRYLDLANQLDMNREIRQRRAVADSTNQRPGMQPVESAPQEVRDLYTQHTKQRDDLTRRQTHERERFSAYTYNEVTTYASELPDGCHLSLASVLLKSKLNTSSRHMSVVGQLAQSICPELPAGTYQARDATTLSVSVKGLFEEAECIRGRQQSEWTALDALQRRQWRYKWSTQPQNLAVNGTLDQSEASMELSRTNQTEACKLTRTFPGAVVQVPGISISDCVLSVMMADQSDLLR</sequence>
<dbReference type="AlphaFoldDB" id="A0A0L0FUI0"/>
<protein>
    <submittedName>
        <fullName evidence="2">Uncharacterized protein</fullName>
    </submittedName>
</protein>
<gene>
    <name evidence="2" type="ORF">SARC_07431</name>
</gene>
<feature type="compositionally biased region" description="Basic and acidic residues" evidence="1">
    <location>
        <begin position="392"/>
        <end position="404"/>
    </location>
</feature>
<feature type="compositionally biased region" description="Polar residues" evidence="1">
    <location>
        <begin position="217"/>
        <end position="234"/>
    </location>
</feature>
<feature type="compositionally biased region" description="Polar residues" evidence="1">
    <location>
        <begin position="520"/>
        <end position="530"/>
    </location>
</feature>
<feature type="compositionally biased region" description="Low complexity" evidence="1">
    <location>
        <begin position="603"/>
        <end position="613"/>
    </location>
</feature>
<keyword evidence="3" id="KW-1185">Reference proteome</keyword>
<feature type="compositionally biased region" description="Polar residues" evidence="1">
    <location>
        <begin position="36"/>
        <end position="55"/>
    </location>
</feature>
<feature type="compositionally biased region" description="Polar residues" evidence="1">
    <location>
        <begin position="9"/>
        <end position="28"/>
    </location>
</feature>
<feature type="region of interest" description="Disordered" evidence="1">
    <location>
        <begin position="498"/>
        <end position="613"/>
    </location>
</feature>
<feature type="region of interest" description="Disordered" evidence="1">
    <location>
        <begin position="108"/>
        <end position="138"/>
    </location>
</feature>
<feature type="region of interest" description="Disordered" evidence="1">
    <location>
        <begin position="320"/>
        <end position="411"/>
    </location>
</feature>
<feature type="compositionally biased region" description="Basic and acidic residues" evidence="1">
    <location>
        <begin position="558"/>
        <end position="573"/>
    </location>
</feature>
<organism evidence="2 3">
    <name type="scientific">Sphaeroforma arctica JP610</name>
    <dbReference type="NCBI Taxonomy" id="667725"/>
    <lineage>
        <taxon>Eukaryota</taxon>
        <taxon>Ichthyosporea</taxon>
        <taxon>Ichthyophonida</taxon>
        <taxon>Sphaeroforma</taxon>
    </lineage>
</organism>